<proteinExistence type="predicted"/>
<reference evidence="3 4" key="1">
    <citation type="submission" date="2017-05" db="EMBL/GenBank/DDBJ databases">
        <authorList>
            <person name="Song R."/>
            <person name="Chenine A.L."/>
            <person name="Ruprecht R.M."/>
        </authorList>
    </citation>
    <scope>NUCLEOTIDE SEQUENCE [LARGE SCALE GENOMIC DNA]</scope>
    <source>
        <strain evidence="3 4">CECT 8898</strain>
    </source>
</reference>
<dbReference type="AlphaFoldDB" id="A0A238L7W7"/>
<feature type="chain" id="PRO_5012308491" description="CsgH-like domain-containing protein" evidence="1">
    <location>
        <begin position="24"/>
        <end position="131"/>
    </location>
</feature>
<gene>
    <name evidence="3" type="ORF">MAA8898_05137</name>
</gene>
<dbReference type="EMBL" id="FXYF01000042">
    <property type="protein sequence ID" value="SMX50930.1"/>
    <property type="molecule type" value="Genomic_DNA"/>
</dbReference>
<dbReference type="Gene3D" id="2.60.40.2420">
    <property type="match status" value="1"/>
</dbReference>
<dbReference type="InterPro" id="IPR048632">
    <property type="entry name" value="CsgH-like"/>
</dbReference>
<keyword evidence="4" id="KW-1185">Reference proteome</keyword>
<dbReference type="InterPro" id="IPR053722">
    <property type="entry name" value="Curli_assembly_CsgC/AgfC"/>
</dbReference>
<keyword evidence="1" id="KW-0732">Signal</keyword>
<sequence length="131" mass="13372">MSRLLLALAGSVAVIAAAGSAHLAADTQAALPGCRLALDERGGAVHVHAVIESPTPMHGTYEMRLTRNAAAGSIDLSQSGAFSIKAGARTVLNEATLNGRARDLDAGLTMKTGGLTLRCPVLINGTPKEET</sequence>
<name>A0A238L7W7_9RHOB</name>
<dbReference type="InterPro" id="IPR047726">
    <property type="entry name" value="CsgH_dom"/>
</dbReference>
<evidence type="ECO:0000313" key="4">
    <source>
        <dbReference type="Proteomes" id="UP000207598"/>
    </source>
</evidence>
<accession>A0A238L7W7</accession>
<dbReference type="Proteomes" id="UP000207598">
    <property type="component" value="Unassembled WGS sequence"/>
</dbReference>
<evidence type="ECO:0000313" key="3">
    <source>
        <dbReference type="EMBL" id="SMX50930.1"/>
    </source>
</evidence>
<feature type="domain" description="CsgH-like" evidence="2">
    <location>
        <begin position="36"/>
        <end position="119"/>
    </location>
</feature>
<feature type="signal peptide" evidence="1">
    <location>
        <begin position="1"/>
        <end position="23"/>
    </location>
</feature>
<evidence type="ECO:0000259" key="2">
    <source>
        <dbReference type="Pfam" id="PF21112"/>
    </source>
</evidence>
<dbReference type="OrthoDB" id="7864894at2"/>
<dbReference type="NCBIfam" id="NF041112">
    <property type="entry name" value="chap_CsgH_alph"/>
    <property type="match status" value="1"/>
</dbReference>
<protein>
    <recommendedName>
        <fullName evidence="2">CsgH-like domain-containing protein</fullName>
    </recommendedName>
</protein>
<dbReference type="RefSeq" id="WP_141194966.1">
    <property type="nucleotide sequence ID" value="NZ_FXYF01000042.1"/>
</dbReference>
<organism evidence="3 4">
    <name type="scientific">Maliponia aquimaris</name>
    <dbReference type="NCBI Taxonomy" id="1673631"/>
    <lineage>
        <taxon>Bacteria</taxon>
        <taxon>Pseudomonadati</taxon>
        <taxon>Pseudomonadota</taxon>
        <taxon>Alphaproteobacteria</taxon>
        <taxon>Rhodobacterales</taxon>
        <taxon>Paracoccaceae</taxon>
        <taxon>Maliponia</taxon>
    </lineage>
</organism>
<evidence type="ECO:0000256" key="1">
    <source>
        <dbReference type="SAM" id="SignalP"/>
    </source>
</evidence>
<dbReference type="Pfam" id="PF21112">
    <property type="entry name" value="CsgH"/>
    <property type="match status" value="1"/>
</dbReference>